<proteinExistence type="predicted"/>
<gene>
    <name evidence="1" type="ORF">DO021_09015</name>
</gene>
<accession>A0A328FH48</accession>
<dbReference type="EMBL" id="QLNI01000015">
    <property type="protein sequence ID" value="RAM02413.1"/>
    <property type="molecule type" value="Genomic_DNA"/>
</dbReference>
<reference evidence="1 2" key="1">
    <citation type="submission" date="2018-06" db="EMBL/GenBank/DDBJ databases">
        <title>Complete Genome Sequence of Desulfobacter hydrogenophilus (DSM3380).</title>
        <authorList>
            <person name="Marietou A."/>
            <person name="Schreiber L."/>
            <person name="Marshall I."/>
            <person name="Jorgensen B."/>
        </authorList>
    </citation>
    <scope>NUCLEOTIDE SEQUENCE [LARGE SCALE GENOMIC DNA]</scope>
    <source>
        <strain evidence="1 2">DSM 3380</strain>
    </source>
</reference>
<dbReference type="AlphaFoldDB" id="A0A328FH48"/>
<organism evidence="1 2">
    <name type="scientific">Desulfobacter hydrogenophilus</name>
    <dbReference type="NCBI Taxonomy" id="2291"/>
    <lineage>
        <taxon>Bacteria</taxon>
        <taxon>Pseudomonadati</taxon>
        <taxon>Thermodesulfobacteriota</taxon>
        <taxon>Desulfobacteria</taxon>
        <taxon>Desulfobacterales</taxon>
        <taxon>Desulfobacteraceae</taxon>
        <taxon>Desulfobacter</taxon>
    </lineage>
</organism>
<evidence type="ECO:0000313" key="2">
    <source>
        <dbReference type="Proteomes" id="UP000248798"/>
    </source>
</evidence>
<comment type="caution">
    <text evidence="1">The sequence shown here is derived from an EMBL/GenBank/DDBJ whole genome shotgun (WGS) entry which is preliminary data.</text>
</comment>
<sequence length="80" mass="9098">MLNFFPRRILLPGLNLKTKDNPANKLSKNKGATGLSQCTPDSILPMVNNLPKVRLHFHEFMRCAIFSNPLKSLILIFQHP</sequence>
<dbReference type="Proteomes" id="UP000248798">
    <property type="component" value="Unassembled WGS sequence"/>
</dbReference>
<evidence type="ECO:0000313" key="1">
    <source>
        <dbReference type="EMBL" id="RAM02413.1"/>
    </source>
</evidence>
<protein>
    <submittedName>
        <fullName evidence="1">Uncharacterized protein</fullName>
    </submittedName>
</protein>
<name>A0A328FH48_9BACT</name>